<dbReference type="RefSeq" id="WP_044638277.1">
    <property type="nucleotide sequence ID" value="NZ_CP007202.1"/>
</dbReference>
<gene>
    <name evidence="5" type="ORF">AW14_07865</name>
</gene>
<keyword evidence="2" id="KW-0680">Restriction system</keyword>
<dbReference type="HOGENOM" id="CLU_094509_2_0_10"/>
<dbReference type="InterPro" id="IPR052021">
    <property type="entry name" value="Type-I_RS_S_subunit"/>
</dbReference>
<dbReference type="Gene3D" id="3.90.220.20">
    <property type="entry name" value="DNA methylase specificity domains"/>
    <property type="match status" value="1"/>
</dbReference>
<dbReference type="InterPro" id="IPR000055">
    <property type="entry name" value="Restrct_endonuc_typeI_TRD"/>
</dbReference>
<dbReference type="CDD" id="cd16961">
    <property type="entry name" value="RMtype1_S_TRD-CR_like"/>
    <property type="match status" value="1"/>
</dbReference>
<dbReference type="STRING" id="1454006.AW14_07865"/>
<organism evidence="5 6">
    <name type="scientific">Siansivirga zeaxanthinifaciens CC-SAMT-1</name>
    <dbReference type="NCBI Taxonomy" id="1454006"/>
    <lineage>
        <taxon>Bacteria</taxon>
        <taxon>Pseudomonadati</taxon>
        <taxon>Bacteroidota</taxon>
        <taxon>Flavobacteriia</taxon>
        <taxon>Flavobacteriales</taxon>
        <taxon>Flavobacteriaceae</taxon>
        <taxon>Siansivirga</taxon>
    </lineage>
</organism>
<dbReference type="KEGG" id="sze:AW14_07865"/>
<evidence type="ECO:0000256" key="2">
    <source>
        <dbReference type="ARBA" id="ARBA00022747"/>
    </source>
</evidence>
<reference evidence="5 6" key="1">
    <citation type="submission" date="2014-02" db="EMBL/GenBank/DDBJ databases">
        <authorList>
            <person name="Young C.-C."/>
            <person name="Hameed A."/>
            <person name="Huang H.-C."/>
            <person name="Shahina M."/>
        </authorList>
    </citation>
    <scope>NUCLEOTIDE SEQUENCE [LARGE SCALE GENOMIC DNA]</scope>
    <source>
        <strain evidence="5 6">CC-SAMT-1</strain>
    </source>
</reference>
<dbReference type="OrthoDB" id="1002506at2"/>
<dbReference type="InterPro" id="IPR044946">
    <property type="entry name" value="Restrct_endonuc_typeI_TRD_sf"/>
</dbReference>
<dbReference type="AlphaFoldDB" id="A0A0C5WI77"/>
<feature type="domain" description="Type I restriction modification DNA specificity" evidence="4">
    <location>
        <begin position="3"/>
        <end position="155"/>
    </location>
</feature>
<evidence type="ECO:0000259" key="4">
    <source>
        <dbReference type="Pfam" id="PF01420"/>
    </source>
</evidence>
<evidence type="ECO:0000256" key="1">
    <source>
        <dbReference type="ARBA" id="ARBA00010923"/>
    </source>
</evidence>
<dbReference type="PANTHER" id="PTHR30408">
    <property type="entry name" value="TYPE-1 RESTRICTION ENZYME ECOKI SPECIFICITY PROTEIN"/>
    <property type="match status" value="1"/>
</dbReference>
<keyword evidence="3" id="KW-0238">DNA-binding</keyword>
<name>A0A0C5WI77_9FLAO</name>
<evidence type="ECO:0000313" key="6">
    <source>
        <dbReference type="Proteomes" id="UP000032229"/>
    </source>
</evidence>
<dbReference type="EMBL" id="CP007202">
    <property type="protein sequence ID" value="AJR04869.1"/>
    <property type="molecule type" value="Genomic_DNA"/>
</dbReference>
<keyword evidence="6" id="KW-1185">Reference proteome</keyword>
<dbReference type="SUPFAM" id="SSF116734">
    <property type="entry name" value="DNA methylase specificity domain"/>
    <property type="match status" value="1"/>
</dbReference>
<comment type="similarity">
    <text evidence="1">Belongs to the type-I restriction system S methylase family.</text>
</comment>
<dbReference type="GO" id="GO:0009307">
    <property type="term" value="P:DNA restriction-modification system"/>
    <property type="evidence" value="ECO:0007669"/>
    <property type="project" value="UniProtKB-KW"/>
</dbReference>
<accession>A0A0C5WI77</accession>
<dbReference type="Pfam" id="PF01420">
    <property type="entry name" value="Methylase_S"/>
    <property type="match status" value="1"/>
</dbReference>
<dbReference type="GO" id="GO:0003677">
    <property type="term" value="F:DNA binding"/>
    <property type="evidence" value="ECO:0007669"/>
    <property type="project" value="UniProtKB-KW"/>
</dbReference>
<dbReference type="PANTHER" id="PTHR30408:SF12">
    <property type="entry name" value="TYPE I RESTRICTION ENZYME MJAVIII SPECIFICITY SUBUNIT"/>
    <property type="match status" value="1"/>
</dbReference>
<evidence type="ECO:0000313" key="5">
    <source>
        <dbReference type="EMBL" id="AJR04869.1"/>
    </source>
</evidence>
<evidence type="ECO:0000256" key="3">
    <source>
        <dbReference type="ARBA" id="ARBA00023125"/>
    </source>
</evidence>
<protein>
    <recommendedName>
        <fullName evidence="4">Type I restriction modification DNA specificity domain-containing protein</fullName>
    </recommendedName>
</protein>
<sequence length="187" mass="21217">MNNVKISDIAQLQFGLYSKSSEEGDVKYLQAKHFDDSGILVEEIDTLLTKDDKNVSHLLQDGDVLFVGKGFRNFAWTYTTSIGEAIASSIFFVIRPNQSIAFPEFLATLFNTAKYQAYFQSMGAGSKITSIRKSELEAVTINLPDLETQKKIVELKRLHQRDMVLSKEIIEEKEIRFQSVINQLLNT</sequence>
<proteinExistence type="inferred from homology"/>
<dbReference type="Proteomes" id="UP000032229">
    <property type="component" value="Chromosome"/>
</dbReference>